<dbReference type="AlphaFoldDB" id="A0AA43TUT3"/>
<feature type="compositionally biased region" description="Low complexity" evidence="1">
    <location>
        <begin position="276"/>
        <end position="286"/>
    </location>
</feature>
<dbReference type="Proteomes" id="UP001161017">
    <property type="component" value="Unassembled WGS sequence"/>
</dbReference>
<evidence type="ECO:0008006" key="5">
    <source>
        <dbReference type="Google" id="ProtNLM"/>
    </source>
</evidence>
<feature type="transmembrane region" description="Helical" evidence="2">
    <location>
        <begin position="173"/>
        <end position="197"/>
    </location>
</feature>
<organism evidence="3 4">
    <name type="scientific">Ramalina farinacea</name>
    <dbReference type="NCBI Taxonomy" id="258253"/>
    <lineage>
        <taxon>Eukaryota</taxon>
        <taxon>Fungi</taxon>
        <taxon>Dikarya</taxon>
        <taxon>Ascomycota</taxon>
        <taxon>Pezizomycotina</taxon>
        <taxon>Lecanoromycetes</taxon>
        <taxon>OSLEUM clade</taxon>
        <taxon>Lecanoromycetidae</taxon>
        <taxon>Lecanorales</taxon>
        <taxon>Lecanorineae</taxon>
        <taxon>Ramalinaceae</taxon>
        <taxon>Ramalina</taxon>
    </lineage>
</organism>
<evidence type="ECO:0000313" key="3">
    <source>
        <dbReference type="EMBL" id="MDI1492376.1"/>
    </source>
</evidence>
<keyword evidence="4" id="KW-1185">Reference proteome</keyword>
<keyword evidence="2" id="KW-0812">Transmembrane</keyword>
<feature type="region of interest" description="Disordered" evidence="1">
    <location>
        <begin position="325"/>
        <end position="353"/>
    </location>
</feature>
<feature type="region of interest" description="Disordered" evidence="1">
    <location>
        <begin position="227"/>
        <end position="286"/>
    </location>
</feature>
<feature type="compositionally biased region" description="Basic and acidic residues" evidence="1">
    <location>
        <begin position="344"/>
        <end position="353"/>
    </location>
</feature>
<gene>
    <name evidence="3" type="ORF">OHK93_003590</name>
</gene>
<dbReference type="EMBL" id="JAPUFD010000018">
    <property type="protein sequence ID" value="MDI1492376.1"/>
    <property type="molecule type" value="Genomic_DNA"/>
</dbReference>
<keyword evidence="2" id="KW-0472">Membrane</keyword>
<name>A0AA43TUT3_9LECA</name>
<feature type="compositionally biased region" description="Low complexity" evidence="1">
    <location>
        <begin position="240"/>
        <end position="252"/>
    </location>
</feature>
<reference evidence="3" key="1">
    <citation type="journal article" date="2023" name="Genome Biol. Evol.">
        <title>First Whole Genome Sequence and Flow Cytometry Genome Size Data for the Lichen-Forming Fungus Ramalina farinacea (Ascomycota).</title>
        <authorList>
            <person name="Llewellyn T."/>
            <person name="Mian S."/>
            <person name="Hill R."/>
            <person name="Leitch I.J."/>
            <person name="Gaya E."/>
        </authorList>
    </citation>
    <scope>NUCLEOTIDE SEQUENCE</scope>
    <source>
        <strain evidence="3">LIQ254RAFAR</strain>
    </source>
</reference>
<feature type="region of interest" description="Disordered" evidence="1">
    <location>
        <begin position="44"/>
        <end position="68"/>
    </location>
</feature>
<evidence type="ECO:0000256" key="2">
    <source>
        <dbReference type="SAM" id="Phobius"/>
    </source>
</evidence>
<feature type="compositionally biased region" description="Pro residues" evidence="1">
    <location>
        <begin position="325"/>
        <end position="335"/>
    </location>
</feature>
<feature type="transmembrane region" description="Helical" evidence="2">
    <location>
        <begin position="136"/>
        <end position="161"/>
    </location>
</feature>
<sequence length="353" mass="38839">MTRNHHFHSQGPLQSHESLQLQNDRVHGPSIFFNPTRAYFTHQRLPPKAGAGSDSQASRPSDEAKHHQDIALTVTSPAASNVEYKWRSRDNRKGRHALVVKPTNKPDIIPPSRTSTFRATLQGLIRMCTYFPYWDISYLVAVIFTLGSVIWVINGFFAWLPLVRPSSEFKNEILYGGGITAFIGATVFEVGSILLVLEAINTNQEGCFGWAIDRAFTELLDHEKGLDEHKSSGGKTDDLTPPASSSPSYPTAMLKPDPRSCSHHHSNKRNLVGKGTSSPSPSSSWHWLPSPSTTSIHDLGFLAAVTQLLAATIFWIAGFTSLPPSKPASHPPPRSIAPTGCPKSWEEQVTHAH</sequence>
<feature type="transmembrane region" description="Helical" evidence="2">
    <location>
        <begin position="299"/>
        <end position="317"/>
    </location>
</feature>
<comment type="caution">
    <text evidence="3">The sequence shown here is derived from an EMBL/GenBank/DDBJ whole genome shotgun (WGS) entry which is preliminary data.</text>
</comment>
<evidence type="ECO:0000313" key="4">
    <source>
        <dbReference type="Proteomes" id="UP001161017"/>
    </source>
</evidence>
<feature type="compositionally biased region" description="Basic and acidic residues" evidence="1">
    <location>
        <begin position="227"/>
        <end position="238"/>
    </location>
</feature>
<accession>A0AA43TUT3</accession>
<protein>
    <recommendedName>
        <fullName evidence="5">Integral membrane protein</fullName>
    </recommendedName>
</protein>
<proteinExistence type="predicted"/>
<keyword evidence="2" id="KW-1133">Transmembrane helix</keyword>
<evidence type="ECO:0000256" key="1">
    <source>
        <dbReference type="SAM" id="MobiDB-lite"/>
    </source>
</evidence>